<protein>
    <submittedName>
        <fullName evidence="1">YheC/YheD family protein</fullName>
    </submittedName>
</protein>
<dbReference type="Gene3D" id="3.30.470.20">
    <property type="entry name" value="ATP-grasp fold, B domain"/>
    <property type="match status" value="1"/>
</dbReference>
<comment type="caution">
    <text evidence="1">The sequence shown here is derived from an EMBL/GenBank/DDBJ whole genome shotgun (WGS) entry which is preliminary data.</text>
</comment>
<sequence>MRTIKGKVFIKSKDKVKVKVSGKAPGSGIGKAQGYVISKWKKTKVLLKKPEMRMYIPDTMKLSRASLRELLGKYKMVYIKPDKGTYGNGVMKVEMTSIGSEGDGESFRYQNGLDVRSFTNFEDLYNSILKRTKNRLYLVQKGINLTKYRNRRFDIRVMVQQTPQKKWETTGVIGRVGDPRKVVTNVHNGGKLKPIETLLSPYLTGNEKRKYIARLNALGLKTAHQLHSRFRRLKEIGLDVALDERLHPWVLEVNTCPDPYIFCKLKDKRIFRKIHRYAKAYGRF</sequence>
<dbReference type="InterPro" id="IPR026838">
    <property type="entry name" value="YheC/D"/>
</dbReference>
<accession>A0ABT1YJS8</accession>
<dbReference type="Proteomes" id="UP001300012">
    <property type="component" value="Unassembled WGS sequence"/>
</dbReference>
<proteinExistence type="predicted"/>
<name>A0ABT1YJS8_9BACL</name>
<evidence type="ECO:0000313" key="2">
    <source>
        <dbReference type="Proteomes" id="UP001300012"/>
    </source>
</evidence>
<dbReference type="Pfam" id="PF14398">
    <property type="entry name" value="ATPgrasp_YheCD"/>
    <property type="match status" value="1"/>
</dbReference>
<organism evidence="1 2">
    <name type="scientific">Paenibacillus radicis</name>
    <name type="common">ex Xue et al. 2023</name>
    <dbReference type="NCBI Taxonomy" id="2972489"/>
    <lineage>
        <taxon>Bacteria</taxon>
        <taxon>Bacillati</taxon>
        <taxon>Bacillota</taxon>
        <taxon>Bacilli</taxon>
        <taxon>Bacillales</taxon>
        <taxon>Paenibacillaceae</taxon>
        <taxon>Paenibacillus</taxon>
    </lineage>
</organism>
<reference evidence="1 2" key="1">
    <citation type="submission" date="2022-08" db="EMBL/GenBank/DDBJ databases">
        <title>Paenibacillus endoradicis sp. nov., Paenibacillus radicibacter sp. nov and Paenibacillus pararadicis sp. nov., three cold-adapted plant growth-promoting bacteria isolated from root of Larix gmelinii in Great Khingan.</title>
        <authorList>
            <person name="Xue H."/>
        </authorList>
    </citation>
    <scope>NUCLEOTIDE SEQUENCE [LARGE SCALE GENOMIC DNA]</scope>
    <source>
        <strain evidence="1 2">N5-1-1-5</strain>
    </source>
</reference>
<dbReference type="SUPFAM" id="SSF56059">
    <property type="entry name" value="Glutathione synthetase ATP-binding domain-like"/>
    <property type="match status" value="1"/>
</dbReference>
<gene>
    <name evidence="1" type="ORF">NV381_18645</name>
</gene>
<keyword evidence="2" id="KW-1185">Reference proteome</keyword>
<dbReference type="RefSeq" id="WP_258214796.1">
    <property type="nucleotide sequence ID" value="NZ_JANQBD010000013.1"/>
</dbReference>
<evidence type="ECO:0000313" key="1">
    <source>
        <dbReference type="EMBL" id="MCR8633222.1"/>
    </source>
</evidence>
<dbReference type="EMBL" id="JANQBD010000013">
    <property type="protein sequence ID" value="MCR8633222.1"/>
    <property type="molecule type" value="Genomic_DNA"/>
</dbReference>